<dbReference type="InterPro" id="IPR036047">
    <property type="entry name" value="F-box-like_dom_sf"/>
</dbReference>
<reference evidence="2" key="1">
    <citation type="submission" date="2016-06" db="EMBL/GenBank/DDBJ databases">
        <title>Draft Genome sequence of the fungus Inonotus baumii.</title>
        <authorList>
            <person name="Zhu H."/>
            <person name="Lin W."/>
        </authorList>
    </citation>
    <scope>NUCLEOTIDE SEQUENCE</scope>
    <source>
        <strain evidence="2">821</strain>
    </source>
</reference>
<dbReference type="AlphaFoldDB" id="A0A9Q5I2M7"/>
<dbReference type="PANTHER" id="PTHR38926">
    <property type="entry name" value="F-BOX DOMAIN CONTAINING PROTEIN, EXPRESSED"/>
    <property type="match status" value="1"/>
</dbReference>
<dbReference type="Gene3D" id="1.20.1280.50">
    <property type="match status" value="1"/>
</dbReference>
<dbReference type="Pfam" id="PF12937">
    <property type="entry name" value="F-box-like"/>
    <property type="match status" value="1"/>
</dbReference>
<dbReference type="Proteomes" id="UP000757232">
    <property type="component" value="Unassembled WGS sequence"/>
</dbReference>
<dbReference type="InterPro" id="IPR032675">
    <property type="entry name" value="LRR_dom_sf"/>
</dbReference>
<evidence type="ECO:0000313" key="3">
    <source>
        <dbReference type="Proteomes" id="UP000757232"/>
    </source>
</evidence>
<keyword evidence="3" id="KW-1185">Reference proteome</keyword>
<sequence length="780" mass="88584">MDFTPGLEEVSVASPWFESAEIAASMLLHAVEEATLAQENFIVTLSRSAVNPLTERMDKKQIASRRSRIEMLGSVLDFRGLVDLRVIYQRPFQLRNSDLQKSSPIPTLDALPMIAKHCPRFRHPALYVDTHFDEPWLPPRVTLKPIRFGPLEEIDFGASPLTDEDISKFAIYLSRVLPETCNVDWSSNVLIPARLEEISRFPELERKGAASAMRLRGCQWHGEWWNIGELLCHIFDLLGKSSQFACALVCKSWCEVVLNRLWRVLESPKPLVALLIPMQKSSYSSLLMAKTPIRPLDWKTFNRYARRVRHLVIDFSKPEISPEVFYRILRVNPIFGLLPNLSTLKIVFDRNDDFNAFNQSALFMGPSVKEFYLSLPRGIASPICRHFVEYVARMPNLAALELDSVDRQSAAMIQGHLVTFLSALKSLERFVCAPYFATSDIVSALSNLPSLRSIEIGWPRFKGIGHPSDVFLFRPSLAIDAFPILRTLSFCATFKRAIALMEVIHAPQLAKIMISSPQLETAESLHHLLYVLARKRSRLENLSLDAVHAIDKSIGHLDDDLHIDRVTFEVLKPLLDFSELQTLNLSFHRPFHLNDTDLEKLLMSLPNLSDLGFCAEPLLQEPALLTTAVLPIIARRCPMINSLAMYIDTRVGTPSLPTQAISFYVRFTHLKQIRFGTSPLAEVDVSGFAFYLSKFLPPTCKMDSLADVRWLNSNELRTAGHFVSDVATRRWAHVSSLLNVLVIAWEEENVHSRDLSLRTDTLEARVSILEAEKNRRVEFF</sequence>
<feature type="domain" description="F-box" evidence="1">
    <location>
        <begin position="229"/>
        <end position="263"/>
    </location>
</feature>
<dbReference type="Gene3D" id="3.80.10.10">
    <property type="entry name" value="Ribonuclease Inhibitor"/>
    <property type="match status" value="1"/>
</dbReference>
<comment type="caution">
    <text evidence="2">The sequence shown here is derived from an EMBL/GenBank/DDBJ whole genome shotgun (WGS) entry which is preliminary data.</text>
</comment>
<dbReference type="SUPFAM" id="SSF52047">
    <property type="entry name" value="RNI-like"/>
    <property type="match status" value="1"/>
</dbReference>
<protein>
    <recommendedName>
        <fullName evidence="1">F-box domain-containing protein</fullName>
    </recommendedName>
</protein>
<accession>A0A9Q5I2M7</accession>
<dbReference type="SUPFAM" id="SSF81383">
    <property type="entry name" value="F-box domain"/>
    <property type="match status" value="1"/>
</dbReference>
<dbReference type="PANTHER" id="PTHR38926:SF72">
    <property type="entry name" value="IM:7136021-RELATED"/>
    <property type="match status" value="1"/>
</dbReference>
<dbReference type="InterPro" id="IPR001810">
    <property type="entry name" value="F-box_dom"/>
</dbReference>
<gene>
    <name evidence="2" type="ORF">A7U60_g2183</name>
</gene>
<dbReference type="OrthoDB" id="2447803at2759"/>
<evidence type="ECO:0000313" key="2">
    <source>
        <dbReference type="EMBL" id="OCB90566.1"/>
    </source>
</evidence>
<dbReference type="EMBL" id="LNZH02000125">
    <property type="protein sequence ID" value="OCB90566.1"/>
    <property type="molecule type" value="Genomic_DNA"/>
</dbReference>
<proteinExistence type="predicted"/>
<evidence type="ECO:0000259" key="1">
    <source>
        <dbReference type="Pfam" id="PF12937"/>
    </source>
</evidence>
<name>A0A9Q5I2M7_SANBA</name>
<organism evidence="2 3">
    <name type="scientific">Sanghuangporus baumii</name>
    <name type="common">Phellinus baumii</name>
    <dbReference type="NCBI Taxonomy" id="108892"/>
    <lineage>
        <taxon>Eukaryota</taxon>
        <taxon>Fungi</taxon>
        <taxon>Dikarya</taxon>
        <taxon>Basidiomycota</taxon>
        <taxon>Agaricomycotina</taxon>
        <taxon>Agaricomycetes</taxon>
        <taxon>Hymenochaetales</taxon>
        <taxon>Hymenochaetaceae</taxon>
        <taxon>Sanghuangporus</taxon>
    </lineage>
</organism>